<sequence>MAESSKRGGEARQNPLARVCDALLSGQEDPLALGVLRAVLAGILFVSALLHVGAVGEYFSDESMINDRFAQLAFPSRWSLFFEIRDPTTVRAIWAVGVLALGMWTVGLFTRVSSIVGLIVWISMYGRNPLLYAYPDQLALMFGCLLALMPAGRGFSLDARWFGWGGTVPVWCRRIIQLQLAIVYTVTGLEKTGETWVEEGTAIFYTLNNPYNRHFDAGPLFAALQPWLLEPLTFAVLIWEVSFGGFTAYNWVREAAGRRFPALGERRRAGRPGWPIPDLRWLFLGFGVAMHVGIQLGVYVVFFSPLIVGSYLSFLSSEDLRQLVAWPRRAVARLRSFRGSRRAARAR</sequence>
<keyword evidence="3 5" id="KW-1133">Transmembrane helix</keyword>
<dbReference type="GO" id="GO:0012505">
    <property type="term" value="C:endomembrane system"/>
    <property type="evidence" value="ECO:0007669"/>
    <property type="project" value="UniProtKB-SubCell"/>
</dbReference>
<accession>A0A2S9YJZ9</accession>
<dbReference type="PANTHER" id="PTHR39535">
    <property type="entry name" value="SPORULATION-DELAYING PROTEIN SDPB"/>
    <property type="match status" value="1"/>
</dbReference>
<keyword evidence="4 5" id="KW-0472">Membrane</keyword>
<evidence type="ECO:0000256" key="4">
    <source>
        <dbReference type="ARBA" id="ARBA00023136"/>
    </source>
</evidence>
<feature type="transmembrane region" description="Helical" evidence="5">
    <location>
        <begin position="92"/>
        <end position="125"/>
    </location>
</feature>
<dbReference type="InterPro" id="IPR053934">
    <property type="entry name" value="HTTM_dom"/>
</dbReference>
<evidence type="ECO:0000256" key="1">
    <source>
        <dbReference type="ARBA" id="ARBA00004127"/>
    </source>
</evidence>
<dbReference type="AlphaFoldDB" id="A0A2S9YJZ9"/>
<comment type="subcellular location">
    <subcellularLocation>
        <location evidence="1">Endomembrane system</location>
        <topology evidence="1">Multi-pass membrane protein</topology>
    </subcellularLocation>
</comment>
<evidence type="ECO:0000256" key="3">
    <source>
        <dbReference type="ARBA" id="ARBA00022989"/>
    </source>
</evidence>
<dbReference type="Pfam" id="PF05090">
    <property type="entry name" value="HTTM"/>
    <property type="match status" value="1"/>
</dbReference>
<evidence type="ECO:0000256" key="5">
    <source>
        <dbReference type="SAM" id="Phobius"/>
    </source>
</evidence>
<feature type="domain" description="HTTM-like" evidence="6">
    <location>
        <begin position="25"/>
        <end position="319"/>
    </location>
</feature>
<dbReference type="PANTHER" id="PTHR39535:SF2">
    <property type="entry name" value="HTTM DOMAIN-CONTAINING PROTEIN"/>
    <property type="match status" value="1"/>
</dbReference>
<keyword evidence="2 5" id="KW-0812">Transmembrane</keyword>
<dbReference type="InterPro" id="IPR011020">
    <property type="entry name" value="HTTM-like"/>
</dbReference>
<feature type="transmembrane region" description="Helical" evidence="5">
    <location>
        <begin position="281"/>
        <end position="308"/>
    </location>
</feature>
<evidence type="ECO:0000256" key="2">
    <source>
        <dbReference type="ARBA" id="ARBA00022692"/>
    </source>
</evidence>
<dbReference type="OrthoDB" id="5494577at2"/>
<proteinExistence type="predicted"/>
<dbReference type="SMART" id="SM00752">
    <property type="entry name" value="HTTM"/>
    <property type="match status" value="1"/>
</dbReference>
<gene>
    <name evidence="7" type="ORF">ENSA5_02480</name>
</gene>
<evidence type="ECO:0000313" key="7">
    <source>
        <dbReference type="EMBL" id="PRQ05428.1"/>
    </source>
</evidence>
<feature type="transmembrane region" description="Helical" evidence="5">
    <location>
        <begin position="38"/>
        <end position="59"/>
    </location>
</feature>
<organism evidence="7 8">
    <name type="scientific">Enhygromyxa salina</name>
    <dbReference type="NCBI Taxonomy" id="215803"/>
    <lineage>
        <taxon>Bacteria</taxon>
        <taxon>Pseudomonadati</taxon>
        <taxon>Myxococcota</taxon>
        <taxon>Polyangia</taxon>
        <taxon>Nannocystales</taxon>
        <taxon>Nannocystaceae</taxon>
        <taxon>Enhygromyxa</taxon>
    </lineage>
</organism>
<protein>
    <submittedName>
        <fullName evidence="7">Vitamin K-dependent gamma-carboxylase</fullName>
    </submittedName>
</protein>
<comment type="caution">
    <text evidence="7">The sequence shown here is derived from an EMBL/GenBank/DDBJ whole genome shotgun (WGS) entry which is preliminary data.</text>
</comment>
<feature type="transmembrane region" description="Helical" evidence="5">
    <location>
        <begin position="131"/>
        <end position="151"/>
    </location>
</feature>
<dbReference type="RefSeq" id="WP_106389728.1">
    <property type="nucleotide sequence ID" value="NZ_PVNK01000013.1"/>
</dbReference>
<dbReference type="EMBL" id="PVNK01000013">
    <property type="protein sequence ID" value="PRQ05428.1"/>
    <property type="molecule type" value="Genomic_DNA"/>
</dbReference>
<keyword evidence="8" id="KW-1185">Reference proteome</keyword>
<evidence type="ECO:0000313" key="8">
    <source>
        <dbReference type="Proteomes" id="UP000237968"/>
    </source>
</evidence>
<evidence type="ECO:0000259" key="6">
    <source>
        <dbReference type="SMART" id="SM00752"/>
    </source>
</evidence>
<dbReference type="InterPro" id="IPR052964">
    <property type="entry name" value="Sporulation_signal_mat"/>
</dbReference>
<reference evidence="7 8" key="1">
    <citation type="submission" date="2018-03" db="EMBL/GenBank/DDBJ databases">
        <title>Draft Genome Sequences of the Obligatory Marine Myxobacteria Enhygromyxa salina SWB005.</title>
        <authorList>
            <person name="Poehlein A."/>
            <person name="Moghaddam J.A."/>
            <person name="Harms H."/>
            <person name="Alanjari M."/>
            <person name="Koenig G.M."/>
            <person name="Daniel R."/>
            <person name="Schaeberle T.F."/>
        </authorList>
    </citation>
    <scope>NUCLEOTIDE SEQUENCE [LARGE SCALE GENOMIC DNA]</scope>
    <source>
        <strain evidence="7 8">SWB005</strain>
    </source>
</reference>
<name>A0A2S9YJZ9_9BACT</name>
<dbReference type="Proteomes" id="UP000237968">
    <property type="component" value="Unassembled WGS sequence"/>
</dbReference>